<accession>A0AAV4I2N4</accession>
<proteinExistence type="predicted"/>
<dbReference type="AlphaFoldDB" id="A0AAV4I2N4"/>
<dbReference type="EMBL" id="BMAT01013036">
    <property type="protein sequence ID" value="GFS04534.1"/>
    <property type="molecule type" value="Genomic_DNA"/>
</dbReference>
<evidence type="ECO:0000256" key="1">
    <source>
        <dbReference type="SAM" id="SignalP"/>
    </source>
</evidence>
<name>A0AAV4I2N4_9GAST</name>
<keyword evidence="3" id="KW-1185">Reference proteome</keyword>
<feature type="chain" id="PRO_5043595946" evidence="1">
    <location>
        <begin position="20"/>
        <end position="129"/>
    </location>
</feature>
<organism evidence="2 3">
    <name type="scientific">Elysia marginata</name>
    <dbReference type="NCBI Taxonomy" id="1093978"/>
    <lineage>
        <taxon>Eukaryota</taxon>
        <taxon>Metazoa</taxon>
        <taxon>Spiralia</taxon>
        <taxon>Lophotrochozoa</taxon>
        <taxon>Mollusca</taxon>
        <taxon>Gastropoda</taxon>
        <taxon>Heterobranchia</taxon>
        <taxon>Euthyneura</taxon>
        <taxon>Panpulmonata</taxon>
        <taxon>Sacoglossa</taxon>
        <taxon>Placobranchoidea</taxon>
        <taxon>Plakobranchidae</taxon>
        <taxon>Elysia</taxon>
    </lineage>
</organism>
<protein>
    <submittedName>
        <fullName evidence="2">Uncharacterized protein</fullName>
    </submittedName>
</protein>
<feature type="signal peptide" evidence="1">
    <location>
        <begin position="1"/>
        <end position="19"/>
    </location>
</feature>
<reference evidence="2 3" key="1">
    <citation type="journal article" date="2021" name="Elife">
        <title>Chloroplast acquisition without the gene transfer in kleptoplastic sea slugs, Plakobranchus ocellatus.</title>
        <authorList>
            <person name="Maeda T."/>
            <person name="Takahashi S."/>
            <person name="Yoshida T."/>
            <person name="Shimamura S."/>
            <person name="Takaki Y."/>
            <person name="Nagai Y."/>
            <person name="Toyoda A."/>
            <person name="Suzuki Y."/>
            <person name="Arimoto A."/>
            <person name="Ishii H."/>
            <person name="Satoh N."/>
            <person name="Nishiyama T."/>
            <person name="Hasebe M."/>
            <person name="Maruyama T."/>
            <person name="Minagawa J."/>
            <person name="Obokata J."/>
            <person name="Shigenobu S."/>
        </authorList>
    </citation>
    <scope>NUCLEOTIDE SEQUENCE [LARGE SCALE GENOMIC DNA]</scope>
</reference>
<keyword evidence="1" id="KW-0732">Signal</keyword>
<gene>
    <name evidence="2" type="ORF">ElyMa_006497100</name>
</gene>
<comment type="caution">
    <text evidence="2">The sequence shown here is derived from an EMBL/GenBank/DDBJ whole genome shotgun (WGS) entry which is preliminary data.</text>
</comment>
<dbReference type="Proteomes" id="UP000762676">
    <property type="component" value="Unassembled WGS sequence"/>
</dbReference>
<evidence type="ECO:0000313" key="2">
    <source>
        <dbReference type="EMBL" id="GFS04534.1"/>
    </source>
</evidence>
<sequence>MTVLLGIIAAALVGTQVASVKTSCKTSGKEPMSELLVNNSNALVSRSITCTVARLGLLSQVENLTVLTLIVQPSLLPFATLILSWSLPVVVGADSRAWPGLACCSRLERLAVTLDNSAFCVCVLSGTLR</sequence>
<evidence type="ECO:0000313" key="3">
    <source>
        <dbReference type="Proteomes" id="UP000762676"/>
    </source>
</evidence>